<accession>A0A1B0A3Q9</accession>
<keyword evidence="2" id="KW-1185">Reference proteome</keyword>
<sequence length="140" mass="16241">MLSTERIVARWDAERSIEKQQTIKQTRALDFGNDMLFEDLDDVAFDVESANNEKMINFHELLLTADDDFDDEKNNVNNSDKLRQCPHNYKNSFCLMSRNFKCFARDFSSPQWDEILGSIFPCSGATCEACVRLPLLWCRA</sequence>
<reference evidence="2" key="1">
    <citation type="submission" date="2014-03" db="EMBL/GenBank/DDBJ databases">
        <authorList>
            <person name="Aksoy S."/>
            <person name="Warren W."/>
            <person name="Wilson R.K."/>
        </authorList>
    </citation>
    <scope>NUCLEOTIDE SEQUENCE [LARGE SCALE GENOMIC DNA]</scope>
    <source>
        <strain evidence="2">IAEA</strain>
    </source>
</reference>
<dbReference type="AlphaFoldDB" id="A0A1B0A3Q9"/>
<protein>
    <submittedName>
        <fullName evidence="1">Uncharacterized protein</fullName>
    </submittedName>
</protein>
<organism evidence="1 2">
    <name type="scientific">Glossina pallidipes</name>
    <name type="common">Tsetse fly</name>
    <dbReference type="NCBI Taxonomy" id="7398"/>
    <lineage>
        <taxon>Eukaryota</taxon>
        <taxon>Metazoa</taxon>
        <taxon>Ecdysozoa</taxon>
        <taxon>Arthropoda</taxon>
        <taxon>Hexapoda</taxon>
        <taxon>Insecta</taxon>
        <taxon>Pterygota</taxon>
        <taxon>Neoptera</taxon>
        <taxon>Endopterygota</taxon>
        <taxon>Diptera</taxon>
        <taxon>Brachycera</taxon>
        <taxon>Muscomorpha</taxon>
        <taxon>Hippoboscoidea</taxon>
        <taxon>Glossinidae</taxon>
        <taxon>Glossina</taxon>
    </lineage>
</organism>
<dbReference type="EnsemblMetazoa" id="GPAI033537-RA">
    <property type="protein sequence ID" value="GPAI033537-PA"/>
    <property type="gene ID" value="GPAI033537"/>
</dbReference>
<dbReference type="VEuPathDB" id="VectorBase:GPAI033537"/>
<evidence type="ECO:0000313" key="1">
    <source>
        <dbReference type="EnsemblMetazoa" id="GPAI033537-PA"/>
    </source>
</evidence>
<name>A0A1B0A3Q9_GLOPL</name>
<evidence type="ECO:0000313" key="2">
    <source>
        <dbReference type="Proteomes" id="UP000092445"/>
    </source>
</evidence>
<dbReference type="Proteomes" id="UP000092445">
    <property type="component" value="Unassembled WGS sequence"/>
</dbReference>
<proteinExistence type="predicted"/>
<reference evidence="1" key="2">
    <citation type="submission" date="2020-05" db="UniProtKB">
        <authorList>
            <consortium name="EnsemblMetazoa"/>
        </authorList>
    </citation>
    <scope>IDENTIFICATION</scope>
    <source>
        <strain evidence="1">IAEA</strain>
    </source>
</reference>